<accession>A0A327KH42</accession>
<dbReference type="AlphaFoldDB" id="A0A327KH42"/>
<comment type="caution">
    <text evidence="2">The sequence shown here is derived from an EMBL/GenBank/DDBJ whole genome shotgun (WGS) entry which is preliminary data.</text>
</comment>
<evidence type="ECO:0000313" key="2">
    <source>
        <dbReference type="EMBL" id="MTW14827.1"/>
    </source>
</evidence>
<reference evidence="2 3" key="1">
    <citation type="submission" date="2019-11" db="EMBL/GenBank/DDBJ databases">
        <title>Whole-genome sequence of Rhodoplanes serenus DSM 18633, type strain.</title>
        <authorList>
            <person name="Kyndt J.A."/>
            <person name="Meyer T.E."/>
        </authorList>
    </citation>
    <scope>NUCLEOTIDE SEQUENCE [LARGE SCALE GENOMIC DNA]</scope>
    <source>
        <strain evidence="2 3">DSM 18633</strain>
    </source>
</reference>
<dbReference type="RefSeq" id="WP_111384786.1">
    <property type="nucleotide sequence ID" value="NZ_NPEW01000057.1"/>
</dbReference>
<organism evidence="2 3">
    <name type="scientific">Rhodoplanes serenus</name>
    <dbReference type="NCBI Taxonomy" id="200615"/>
    <lineage>
        <taxon>Bacteria</taxon>
        <taxon>Pseudomonadati</taxon>
        <taxon>Pseudomonadota</taxon>
        <taxon>Alphaproteobacteria</taxon>
        <taxon>Hyphomicrobiales</taxon>
        <taxon>Nitrobacteraceae</taxon>
        <taxon>Rhodoplanes</taxon>
    </lineage>
</organism>
<gene>
    <name evidence="2" type="ORF">GJ689_01165</name>
</gene>
<keyword evidence="1" id="KW-0732">Signal</keyword>
<feature type="signal peptide" evidence="1">
    <location>
        <begin position="1"/>
        <end position="24"/>
    </location>
</feature>
<evidence type="ECO:0000313" key="3">
    <source>
        <dbReference type="Proteomes" id="UP000438991"/>
    </source>
</evidence>
<sequence length="125" mass="12719">MHAISRRAALAAALLIGLAGTAAAHDPKPRHGGRIVHAGSFHIELVADGTRLDAFLVGHDDKPMSAEGYQGVAILVLDGKSQRITLAPAANNQLTGTAPASVPGNAKAVVQITTPTGGTAQARFN</sequence>
<proteinExistence type="predicted"/>
<name>A0A327KH42_9BRAD</name>
<evidence type="ECO:0000256" key="1">
    <source>
        <dbReference type="SAM" id="SignalP"/>
    </source>
</evidence>
<dbReference type="Proteomes" id="UP000438991">
    <property type="component" value="Unassembled WGS sequence"/>
</dbReference>
<feature type="chain" id="PRO_5041070760" evidence="1">
    <location>
        <begin position="25"/>
        <end position="125"/>
    </location>
</feature>
<protein>
    <submittedName>
        <fullName evidence="2">Uncharacterized protein</fullName>
    </submittedName>
</protein>
<dbReference type="EMBL" id="WNKV01000001">
    <property type="protein sequence ID" value="MTW14827.1"/>
    <property type="molecule type" value="Genomic_DNA"/>
</dbReference>